<dbReference type="EMBL" id="QMPY01000091">
    <property type="protein sequence ID" value="RLE07483.1"/>
    <property type="molecule type" value="Genomic_DNA"/>
</dbReference>
<evidence type="ECO:0000313" key="1">
    <source>
        <dbReference type="EMBL" id="RLE07483.1"/>
    </source>
</evidence>
<sequence>MSTRAIIEFCNIVDGKKVCDGVKIYQHTDGYPRWTVNRLQVLRDILKQTKMERDNSYAAANYIFLEKLRYLVALIEILSEEGDLEKADIELSVRTIDSGEFFKQEYFPNSFLRFGVLPSDTAMGEAGDEWYYKVYIPLAEHPPSEQDWEVEIYKVKGINRGELVYSGPLEEVNPDALED</sequence>
<name>A0A662D3Z8_UNCAE</name>
<protein>
    <submittedName>
        <fullName evidence="1">Uncharacterized protein</fullName>
    </submittedName>
</protein>
<accession>A0A662D3Z8</accession>
<dbReference type="Proteomes" id="UP000277457">
    <property type="component" value="Unassembled WGS sequence"/>
</dbReference>
<proteinExistence type="predicted"/>
<comment type="caution">
    <text evidence="1">The sequence shown here is derived from an EMBL/GenBank/DDBJ whole genome shotgun (WGS) entry which is preliminary data.</text>
</comment>
<gene>
    <name evidence="1" type="ORF">DRZ78_02905</name>
</gene>
<reference evidence="1 2" key="1">
    <citation type="submission" date="2018-06" db="EMBL/GenBank/DDBJ databases">
        <title>Extensive metabolic versatility and redundancy in microbially diverse, dynamic hydrothermal sediments.</title>
        <authorList>
            <person name="Dombrowski N."/>
            <person name="Teske A."/>
            <person name="Baker B.J."/>
        </authorList>
    </citation>
    <scope>NUCLEOTIDE SEQUENCE [LARGE SCALE GENOMIC DNA]</scope>
    <source>
        <strain evidence="1">B7_G13</strain>
    </source>
</reference>
<organism evidence="1 2">
    <name type="scientific">Aerophobetes bacterium</name>
    <dbReference type="NCBI Taxonomy" id="2030807"/>
    <lineage>
        <taxon>Bacteria</taxon>
        <taxon>Candidatus Aerophobota</taxon>
    </lineage>
</organism>
<evidence type="ECO:0000313" key="2">
    <source>
        <dbReference type="Proteomes" id="UP000277457"/>
    </source>
</evidence>
<dbReference type="AlphaFoldDB" id="A0A662D3Z8"/>